<dbReference type="EMBL" id="MU002389">
    <property type="protein sequence ID" value="KAF2786905.1"/>
    <property type="molecule type" value="Genomic_DNA"/>
</dbReference>
<dbReference type="Gene3D" id="3.40.630.30">
    <property type="match status" value="1"/>
</dbReference>
<dbReference type="GO" id="GO:0016747">
    <property type="term" value="F:acyltransferase activity, transferring groups other than amino-acyl groups"/>
    <property type="evidence" value="ECO:0007669"/>
    <property type="project" value="InterPro"/>
</dbReference>
<proteinExistence type="predicted"/>
<dbReference type="CDD" id="cd04301">
    <property type="entry name" value="NAT_SF"/>
    <property type="match status" value="1"/>
</dbReference>
<dbReference type="InterPro" id="IPR052523">
    <property type="entry name" value="Trichothecene_AcTrans"/>
</dbReference>
<dbReference type="Pfam" id="PF13508">
    <property type="entry name" value="Acetyltransf_7"/>
    <property type="match status" value="1"/>
</dbReference>
<reference evidence="2" key="1">
    <citation type="journal article" date="2020" name="Stud. Mycol.">
        <title>101 Dothideomycetes genomes: a test case for predicting lifestyles and emergence of pathogens.</title>
        <authorList>
            <person name="Haridas S."/>
            <person name="Albert R."/>
            <person name="Binder M."/>
            <person name="Bloem J."/>
            <person name="Labutti K."/>
            <person name="Salamov A."/>
            <person name="Andreopoulos B."/>
            <person name="Baker S."/>
            <person name="Barry K."/>
            <person name="Bills G."/>
            <person name="Bluhm B."/>
            <person name="Cannon C."/>
            <person name="Castanera R."/>
            <person name="Culley D."/>
            <person name="Daum C."/>
            <person name="Ezra D."/>
            <person name="Gonzalez J."/>
            <person name="Henrissat B."/>
            <person name="Kuo A."/>
            <person name="Liang C."/>
            <person name="Lipzen A."/>
            <person name="Lutzoni F."/>
            <person name="Magnuson J."/>
            <person name="Mondo S."/>
            <person name="Nolan M."/>
            <person name="Ohm R."/>
            <person name="Pangilinan J."/>
            <person name="Park H.-J."/>
            <person name="Ramirez L."/>
            <person name="Alfaro M."/>
            <person name="Sun H."/>
            <person name="Tritt A."/>
            <person name="Yoshinaga Y."/>
            <person name="Zwiers L.-H."/>
            <person name="Turgeon B."/>
            <person name="Goodwin S."/>
            <person name="Spatafora J."/>
            <person name="Crous P."/>
            <person name="Grigoriev I."/>
        </authorList>
    </citation>
    <scope>NUCLEOTIDE SEQUENCE</scope>
    <source>
        <strain evidence="2">CBS 109.77</strain>
    </source>
</reference>
<gene>
    <name evidence="2" type="ORF">K505DRAFT_258873</name>
</gene>
<accession>A0A6A6WSL0</accession>
<dbReference type="InterPro" id="IPR000182">
    <property type="entry name" value="GNAT_dom"/>
</dbReference>
<dbReference type="PANTHER" id="PTHR42791:SF5">
    <property type="entry name" value="HYPOTHETICAL ACETYLTRANSFERASE (EUROFUNG)"/>
    <property type="match status" value="1"/>
</dbReference>
<evidence type="ECO:0000313" key="3">
    <source>
        <dbReference type="Proteomes" id="UP000799757"/>
    </source>
</evidence>
<dbReference type="AlphaFoldDB" id="A0A6A6WSL0"/>
<sequence>MDSVNETETKGKFAIKEVETREEMDKIMDVIWVANYDPYEPFAQLFFPVLGYTKADREAAIAESKERFWSDHKSHIPSHWFYVQDTETKEVIGCLQWEVEENNPFPDGPPKLTAPWWPEGEHREFTERILNQIYAPRANSLTRRHIALNWMSVIPAYRRQGIGSLLMAHMISFADTNNYGCWLEATSMGKPLYEKFGFKPLLKIAFDTDKKNASDVWRKCEHELTPPPISAMWRPIKGGEESMNGAWERGAMTMLSESRHDDYMKDVQIMAFEPLYAN</sequence>
<dbReference type="OrthoDB" id="410198at2759"/>
<evidence type="ECO:0000259" key="1">
    <source>
        <dbReference type="PROSITE" id="PS51186"/>
    </source>
</evidence>
<feature type="domain" description="N-acetyltransferase" evidence="1">
    <location>
        <begin position="81"/>
        <end position="223"/>
    </location>
</feature>
<dbReference type="PANTHER" id="PTHR42791">
    <property type="entry name" value="GNAT FAMILY ACETYLTRANSFERASE"/>
    <property type="match status" value="1"/>
</dbReference>
<name>A0A6A6WSL0_9PLEO</name>
<dbReference type="InterPro" id="IPR016181">
    <property type="entry name" value="Acyl_CoA_acyltransferase"/>
</dbReference>
<dbReference type="PROSITE" id="PS51186">
    <property type="entry name" value="GNAT"/>
    <property type="match status" value="1"/>
</dbReference>
<dbReference type="Proteomes" id="UP000799757">
    <property type="component" value="Unassembled WGS sequence"/>
</dbReference>
<keyword evidence="3" id="KW-1185">Reference proteome</keyword>
<organism evidence="2 3">
    <name type="scientific">Melanomma pulvis-pyrius CBS 109.77</name>
    <dbReference type="NCBI Taxonomy" id="1314802"/>
    <lineage>
        <taxon>Eukaryota</taxon>
        <taxon>Fungi</taxon>
        <taxon>Dikarya</taxon>
        <taxon>Ascomycota</taxon>
        <taxon>Pezizomycotina</taxon>
        <taxon>Dothideomycetes</taxon>
        <taxon>Pleosporomycetidae</taxon>
        <taxon>Pleosporales</taxon>
        <taxon>Melanommataceae</taxon>
        <taxon>Melanomma</taxon>
    </lineage>
</organism>
<dbReference type="SUPFAM" id="SSF55729">
    <property type="entry name" value="Acyl-CoA N-acyltransferases (Nat)"/>
    <property type="match status" value="1"/>
</dbReference>
<evidence type="ECO:0000313" key="2">
    <source>
        <dbReference type="EMBL" id="KAF2786905.1"/>
    </source>
</evidence>
<protein>
    <recommendedName>
        <fullName evidence="1">N-acetyltransferase domain-containing protein</fullName>
    </recommendedName>
</protein>